<dbReference type="InterPro" id="IPR021048">
    <property type="entry name" value="Intracellular_growth_locus_C"/>
</dbReference>
<sequence>MANIKPLVYRTVILDCEPLAFTTDATSAFGQHSKPRLFCDSCTIFGVEIPKALFAVDGGQQMNDVTSPTAACTLTEFHLCGPDMAAELSFTIRCPVDPDLRTKLQDAIRDVRLGKAAESFIKFGQWNTNQEYKDDKVWAPAMQPAEGMVLTPVSNAGFQLDIGNGHFLGGSTVGRELAPITGYGFQIDRKSFDAPALDVVHAVSTEKGQYPLLSMDEISAS</sequence>
<reference evidence="1" key="1">
    <citation type="submission" date="2021-11" db="EMBL/GenBank/DDBJ databases">
        <authorList>
            <person name="Rodrigo-Torres L."/>
            <person name="Arahal R. D."/>
            <person name="Lucena T."/>
        </authorList>
    </citation>
    <scope>NUCLEOTIDE SEQUENCE</scope>
    <source>
        <strain evidence="1">CECT 7928</strain>
    </source>
</reference>
<dbReference type="Pfam" id="PF11550">
    <property type="entry name" value="IglC"/>
    <property type="match status" value="1"/>
</dbReference>
<evidence type="ECO:0000313" key="1">
    <source>
        <dbReference type="EMBL" id="CAH0538632.1"/>
    </source>
</evidence>
<dbReference type="RefSeq" id="WP_237360906.1">
    <property type="nucleotide sequence ID" value="NZ_CAKLDM010000002.1"/>
</dbReference>
<protein>
    <submittedName>
        <fullName evidence="1">Uncharacterized protein</fullName>
    </submittedName>
</protein>
<keyword evidence="2" id="KW-1185">Reference proteome</keyword>
<gene>
    <name evidence="1" type="ORF">VMF7928_01557</name>
</gene>
<accession>A0ABM9A2H5</accession>
<proteinExistence type="predicted"/>
<name>A0ABM9A2H5_9VIBR</name>
<organism evidence="1 2">
    <name type="scientific">Vibrio marisflavi CECT 7928</name>
    <dbReference type="NCBI Taxonomy" id="634439"/>
    <lineage>
        <taxon>Bacteria</taxon>
        <taxon>Pseudomonadati</taxon>
        <taxon>Pseudomonadota</taxon>
        <taxon>Gammaproteobacteria</taxon>
        <taxon>Vibrionales</taxon>
        <taxon>Vibrionaceae</taxon>
        <taxon>Vibrio</taxon>
    </lineage>
</organism>
<comment type="caution">
    <text evidence="1">The sequence shown here is derived from an EMBL/GenBank/DDBJ whole genome shotgun (WGS) entry which is preliminary data.</text>
</comment>
<dbReference type="EMBL" id="CAKLDM010000002">
    <property type="protein sequence ID" value="CAH0538632.1"/>
    <property type="molecule type" value="Genomic_DNA"/>
</dbReference>
<dbReference type="Proteomes" id="UP000838748">
    <property type="component" value="Unassembled WGS sequence"/>
</dbReference>
<evidence type="ECO:0000313" key="2">
    <source>
        <dbReference type="Proteomes" id="UP000838748"/>
    </source>
</evidence>